<evidence type="ECO:0000256" key="3">
    <source>
        <dbReference type="ARBA" id="ARBA00022975"/>
    </source>
</evidence>
<dbReference type="InterPro" id="IPR036792">
    <property type="entry name" value="Asp_carbatrfase_reg_C_sf"/>
</dbReference>
<organism evidence="6 7">
    <name type="scientific">Tissierella creatinophila DSM 6911</name>
    <dbReference type="NCBI Taxonomy" id="1123403"/>
    <lineage>
        <taxon>Bacteria</taxon>
        <taxon>Bacillati</taxon>
        <taxon>Bacillota</taxon>
        <taxon>Tissierellia</taxon>
        <taxon>Tissierellales</taxon>
        <taxon>Tissierellaceae</taxon>
        <taxon>Tissierella</taxon>
    </lineage>
</organism>
<evidence type="ECO:0000256" key="2">
    <source>
        <dbReference type="ARBA" id="ARBA00022833"/>
    </source>
</evidence>
<dbReference type="NCBIfam" id="NF002063">
    <property type="entry name" value="PRK00893.1-3"/>
    <property type="match status" value="1"/>
</dbReference>
<gene>
    <name evidence="6" type="primary">pyrI</name>
    <name evidence="6" type="ORF">TICRE_02260</name>
</gene>
<name>A0A1U7M8Q6_TISCR</name>
<dbReference type="SUPFAM" id="SSF57825">
    <property type="entry name" value="Aspartate carbamoyltransferase, Regulatory-chain, C-terminal domain"/>
    <property type="match status" value="1"/>
</dbReference>
<evidence type="ECO:0000313" key="7">
    <source>
        <dbReference type="Proteomes" id="UP000186112"/>
    </source>
</evidence>
<dbReference type="GO" id="GO:0016740">
    <property type="term" value="F:transferase activity"/>
    <property type="evidence" value="ECO:0007669"/>
    <property type="project" value="UniProtKB-KW"/>
</dbReference>
<dbReference type="SUPFAM" id="SSF54893">
    <property type="entry name" value="Aspartate carbamoyltransferase, Regulatory-chain, N-terminal domain"/>
    <property type="match status" value="1"/>
</dbReference>
<dbReference type="EMBL" id="LTDM01000003">
    <property type="protein sequence ID" value="OLS03713.1"/>
    <property type="molecule type" value="Genomic_DNA"/>
</dbReference>
<dbReference type="GO" id="GO:0006221">
    <property type="term" value="P:pyrimidine nucleotide biosynthetic process"/>
    <property type="evidence" value="ECO:0007669"/>
    <property type="project" value="UniProtKB-KW"/>
</dbReference>
<evidence type="ECO:0000259" key="5">
    <source>
        <dbReference type="Pfam" id="PF02748"/>
    </source>
</evidence>
<feature type="domain" description="Aspartate carbamoyltransferase regulatory subunit N-terminal" evidence="4">
    <location>
        <begin position="3"/>
        <end position="90"/>
    </location>
</feature>
<evidence type="ECO:0000313" key="6">
    <source>
        <dbReference type="EMBL" id="OLS03713.1"/>
    </source>
</evidence>
<sequence length="142" mass="16237">MLYIDSISKGIVIDHITPGLGFRIFEYLKLDKSDFTVALIINAPSKKEGRKDVLKIENNIDLDLRVLGVIDPTVTVNIIRDEKIVEKIKISPPESVEDVMKCKNPRCVTSTEKGVIQKFSLLDKEELSYKCDYCDNIYNWEV</sequence>
<keyword evidence="2" id="KW-0862">Zinc</keyword>
<dbReference type="Gene3D" id="3.30.70.140">
    <property type="entry name" value="Aspartate carbamoyltransferase regulatory subunit, N-terminal domain"/>
    <property type="match status" value="1"/>
</dbReference>
<dbReference type="InterPro" id="IPR036793">
    <property type="entry name" value="Asp_carbatrfase_reg_N_sf"/>
</dbReference>
<dbReference type="Pfam" id="PF01948">
    <property type="entry name" value="PyrI"/>
    <property type="match status" value="1"/>
</dbReference>
<keyword evidence="1" id="KW-0479">Metal-binding</keyword>
<dbReference type="InterPro" id="IPR020545">
    <property type="entry name" value="Asp_carbamoyltransf_reg_N"/>
</dbReference>
<keyword evidence="7" id="KW-1185">Reference proteome</keyword>
<evidence type="ECO:0000256" key="1">
    <source>
        <dbReference type="ARBA" id="ARBA00022723"/>
    </source>
</evidence>
<protein>
    <submittedName>
        <fullName evidence="6">Aspartate carbamoyltransferase regulatory chain</fullName>
    </submittedName>
</protein>
<keyword evidence="3" id="KW-0665">Pyrimidine biosynthesis</keyword>
<dbReference type="GO" id="GO:0009347">
    <property type="term" value="C:aspartate carbamoyltransferase complex"/>
    <property type="evidence" value="ECO:0007669"/>
    <property type="project" value="InterPro"/>
</dbReference>
<feature type="domain" description="Aspartate carbamoyltransferase regulatory subunit C-terminal" evidence="5">
    <location>
        <begin position="96"/>
        <end position="139"/>
    </location>
</feature>
<dbReference type="PANTHER" id="PTHR35805:SF1">
    <property type="entry name" value="ASPARTATE CARBAMOYLTRANSFERASE REGULATORY CHAIN"/>
    <property type="match status" value="1"/>
</dbReference>
<dbReference type="Pfam" id="PF02748">
    <property type="entry name" value="PyrI_C"/>
    <property type="match status" value="1"/>
</dbReference>
<dbReference type="Gene3D" id="2.30.30.20">
    <property type="entry name" value="Aspartate carbamoyltransferase regulatory subunit, C-terminal domain"/>
    <property type="match status" value="1"/>
</dbReference>
<comment type="caution">
    <text evidence="6">The sequence shown here is derived from an EMBL/GenBank/DDBJ whole genome shotgun (WGS) entry which is preliminary data.</text>
</comment>
<dbReference type="InterPro" id="IPR002801">
    <property type="entry name" value="Asp_carbamoylTrfase_reg"/>
</dbReference>
<dbReference type="GO" id="GO:0006207">
    <property type="term" value="P:'de novo' pyrimidine nucleobase biosynthetic process"/>
    <property type="evidence" value="ECO:0007669"/>
    <property type="project" value="InterPro"/>
</dbReference>
<keyword evidence="6" id="KW-0808">Transferase</keyword>
<dbReference type="Proteomes" id="UP000186112">
    <property type="component" value="Unassembled WGS sequence"/>
</dbReference>
<dbReference type="AlphaFoldDB" id="A0A1U7M8Q6"/>
<dbReference type="InterPro" id="IPR020542">
    <property type="entry name" value="Asp_carbamoyltrfase_reg_C"/>
</dbReference>
<dbReference type="PANTHER" id="PTHR35805">
    <property type="entry name" value="ASPARTATE CARBAMOYLTRANSFERASE REGULATORY CHAIN"/>
    <property type="match status" value="1"/>
</dbReference>
<evidence type="ECO:0000259" key="4">
    <source>
        <dbReference type="Pfam" id="PF01948"/>
    </source>
</evidence>
<reference evidence="6 7" key="1">
    <citation type="submission" date="2016-02" db="EMBL/GenBank/DDBJ databases">
        <title>Genome sequence of Tissierella creatinophila DSM 6911.</title>
        <authorList>
            <person name="Poehlein A."/>
            <person name="Daniel R."/>
        </authorList>
    </citation>
    <scope>NUCLEOTIDE SEQUENCE [LARGE SCALE GENOMIC DNA]</scope>
    <source>
        <strain evidence="6 7">DSM 6911</strain>
    </source>
</reference>
<dbReference type="RefSeq" id="WP_075724270.1">
    <property type="nucleotide sequence ID" value="NZ_LTDM01000003.1"/>
</dbReference>
<proteinExistence type="predicted"/>
<accession>A0A1U7M8Q6</accession>
<dbReference type="GO" id="GO:0046872">
    <property type="term" value="F:metal ion binding"/>
    <property type="evidence" value="ECO:0007669"/>
    <property type="project" value="UniProtKB-KW"/>
</dbReference>
<dbReference type="OrthoDB" id="5599321at2"/>